<dbReference type="Gene3D" id="3.55.50.30">
    <property type="match status" value="1"/>
</dbReference>
<organism evidence="2 3">
    <name type="scientific">Methylopila henanensis</name>
    <dbReference type="NCBI Taxonomy" id="873516"/>
    <lineage>
        <taxon>Bacteria</taxon>
        <taxon>Pseudomonadati</taxon>
        <taxon>Pseudomonadota</taxon>
        <taxon>Alphaproteobacteria</taxon>
        <taxon>Hyphomicrobiales</taxon>
        <taxon>Methylopilaceae</taxon>
        <taxon>Methylopila</taxon>
    </lineage>
</organism>
<keyword evidence="3" id="KW-1185">Reference proteome</keyword>
<sequence length="204" mass="21992">MISGKGEMPIFTLADGSTLQLNASSAVAEDYSPGRRTIRLLRGQAYFEVKPDSDRPFTVEAGDARVTALGTAFDVRLGGSETDVSVTEHSVLVEFTHDRPAIRLEEGEQVAYRASAGQLTKGAGGKLAASWRNGRLVVENRPLSFVIEELNRRFSGRVLIGRPSLEARRVTGVIHMSDKDAALSFVAKALGIRIVTIGPISVLI</sequence>
<dbReference type="RefSeq" id="WP_378798074.1">
    <property type="nucleotide sequence ID" value="NZ_JBHUER010000003.1"/>
</dbReference>
<reference evidence="3" key="1">
    <citation type="journal article" date="2019" name="Int. J. Syst. Evol. Microbiol.">
        <title>The Global Catalogue of Microorganisms (GCM) 10K type strain sequencing project: providing services to taxonomists for standard genome sequencing and annotation.</title>
        <authorList>
            <consortium name="The Broad Institute Genomics Platform"/>
            <consortium name="The Broad Institute Genome Sequencing Center for Infectious Disease"/>
            <person name="Wu L."/>
            <person name="Ma J."/>
        </authorList>
    </citation>
    <scope>NUCLEOTIDE SEQUENCE [LARGE SCALE GENOMIC DNA]</scope>
    <source>
        <strain evidence="3">KCTC 23707</strain>
    </source>
</reference>
<dbReference type="InterPro" id="IPR006860">
    <property type="entry name" value="FecR"/>
</dbReference>
<dbReference type="Gene3D" id="2.60.120.1440">
    <property type="match status" value="1"/>
</dbReference>
<accession>A0ABW4K8Z6</accession>
<protein>
    <submittedName>
        <fullName evidence="2">FecR family protein</fullName>
    </submittedName>
</protein>
<dbReference type="PANTHER" id="PTHR30273">
    <property type="entry name" value="PERIPLASMIC SIGNAL SENSOR AND SIGMA FACTOR ACTIVATOR FECR-RELATED"/>
    <property type="match status" value="1"/>
</dbReference>
<dbReference type="EMBL" id="JBHUER010000003">
    <property type="protein sequence ID" value="MFD1702550.1"/>
    <property type="molecule type" value="Genomic_DNA"/>
</dbReference>
<proteinExistence type="predicted"/>
<evidence type="ECO:0000259" key="1">
    <source>
        <dbReference type="Pfam" id="PF04773"/>
    </source>
</evidence>
<dbReference type="InterPro" id="IPR012373">
    <property type="entry name" value="Ferrdict_sens_TM"/>
</dbReference>
<comment type="caution">
    <text evidence="2">The sequence shown here is derived from an EMBL/GenBank/DDBJ whole genome shotgun (WGS) entry which is preliminary data.</text>
</comment>
<feature type="domain" description="FecR protein" evidence="1">
    <location>
        <begin position="4"/>
        <end position="91"/>
    </location>
</feature>
<evidence type="ECO:0000313" key="3">
    <source>
        <dbReference type="Proteomes" id="UP001597308"/>
    </source>
</evidence>
<gene>
    <name evidence="2" type="ORF">ACFSCV_05965</name>
</gene>
<dbReference type="PANTHER" id="PTHR30273:SF2">
    <property type="entry name" value="PROTEIN FECR"/>
    <property type="match status" value="1"/>
</dbReference>
<dbReference type="Pfam" id="PF04773">
    <property type="entry name" value="FecR"/>
    <property type="match status" value="1"/>
</dbReference>
<name>A0ABW4K8Z6_9HYPH</name>
<dbReference type="Proteomes" id="UP001597308">
    <property type="component" value="Unassembled WGS sequence"/>
</dbReference>
<evidence type="ECO:0000313" key="2">
    <source>
        <dbReference type="EMBL" id="MFD1702550.1"/>
    </source>
</evidence>